<name>A0A940S0E3_9RHOB</name>
<organism evidence="1 2">
    <name type="scientific">Sagittula salina</name>
    <dbReference type="NCBI Taxonomy" id="2820268"/>
    <lineage>
        <taxon>Bacteria</taxon>
        <taxon>Pseudomonadati</taxon>
        <taxon>Pseudomonadota</taxon>
        <taxon>Alphaproteobacteria</taxon>
        <taxon>Rhodobacterales</taxon>
        <taxon>Roseobacteraceae</taxon>
        <taxon>Sagittula</taxon>
    </lineage>
</organism>
<accession>A0A940S0E3</accession>
<evidence type="ECO:0000313" key="2">
    <source>
        <dbReference type="Proteomes" id="UP000675940"/>
    </source>
</evidence>
<reference evidence="1" key="1">
    <citation type="submission" date="2021-03" db="EMBL/GenBank/DDBJ databases">
        <title>Sagittula salina sp. nov. strain M10.9X isolated from the marine waste.</title>
        <authorList>
            <person name="Satari L."/>
            <person name="Molina-Menor E."/>
            <person name="Vidal-Verdu A."/>
            <person name="Pascual J."/>
            <person name="Pereto J."/>
            <person name="Porcar M."/>
        </authorList>
    </citation>
    <scope>NUCLEOTIDE SEQUENCE</scope>
    <source>
        <strain evidence="1">M10.9X</strain>
    </source>
</reference>
<sequence>MRGLIVLSGLPGVGKSTVAEVLCDETGALWLRADAIEQAMRESHMDCADLADGGYAAMRVVAGEALSRGLPVVIDCVNPLAVTRQPWKTLAPASGGLCVELFCSDAAEHRRRVEMRHTDIAGFALPDWAAVQARVWEPWDGALRLDTMRPVGETVAEILKKAGEG</sequence>
<dbReference type="PANTHER" id="PTHR37807">
    <property type="entry name" value="OS07G0160300 PROTEIN"/>
    <property type="match status" value="1"/>
</dbReference>
<proteinExistence type="predicted"/>
<dbReference type="PANTHER" id="PTHR37807:SF3">
    <property type="entry name" value="OS07G0160300 PROTEIN"/>
    <property type="match status" value="1"/>
</dbReference>
<dbReference type="InterPro" id="IPR027417">
    <property type="entry name" value="P-loop_NTPase"/>
</dbReference>
<protein>
    <submittedName>
        <fullName evidence="1">AAA family ATPase</fullName>
    </submittedName>
</protein>
<dbReference type="EMBL" id="JAGISH010000002">
    <property type="protein sequence ID" value="MBP0481937.1"/>
    <property type="molecule type" value="Genomic_DNA"/>
</dbReference>
<gene>
    <name evidence="1" type="ORF">J5474_05445</name>
</gene>
<comment type="caution">
    <text evidence="1">The sequence shown here is derived from an EMBL/GenBank/DDBJ whole genome shotgun (WGS) entry which is preliminary data.</text>
</comment>
<dbReference type="RefSeq" id="WP_209359785.1">
    <property type="nucleotide sequence ID" value="NZ_JAGISH010000002.1"/>
</dbReference>
<dbReference type="SUPFAM" id="SSF52540">
    <property type="entry name" value="P-loop containing nucleoside triphosphate hydrolases"/>
    <property type="match status" value="1"/>
</dbReference>
<evidence type="ECO:0000313" key="1">
    <source>
        <dbReference type="EMBL" id="MBP0481937.1"/>
    </source>
</evidence>
<dbReference type="Pfam" id="PF13671">
    <property type="entry name" value="AAA_33"/>
    <property type="match status" value="1"/>
</dbReference>
<dbReference type="AlphaFoldDB" id="A0A940S0E3"/>
<dbReference type="Proteomes" id="UP000675940">
    <property type="component" value="Unassembled WGS sequence"/>
</dbReference>
<dbReference type="Gene3D" id="3.40.50.300">
    <property type="entry name" value="P-loop containing nucleotide triphosphate hydrolases"/>
    <property type="match status" value="1"/>
</dbReference>
<keyword evidence="2" id="KW-1185">Reference proteome</keyword>